<keyword evidence="1" id="KW-0472">Membrane</keyword>
<proteinExistence type="predicted"/>
<feature type="transmembrane region" description="Helical" evidence="1">
    <location>
        <begin position="78"/>
        <end position="101"/>
    </location>
</feature>
<dbReference type="RefSeq" id="WP_004801066.1">
    <property type="nucleotide sequence ID" value="NZ_KB446646.1"/>
</dbReference>
<comment type="caution">
    <text evidence="2">The sequence shown here is derived from an EMBL/GenBank/DDBJ whole genome shotgun (WGS) entry which is preliminary data.</text>
</comment>
<keyword evidence="1" id="KW-0812">Transmembrane</keyword>
<protein>
    <submittedName>
        <fullName evidence="2">Uncharacterized protein</fullName>
    </submittedName>
</protein>
<feature type="transmembrane region" description="Helical" evidence="1">
    <location>
        <begin position="6"/>
        <end position="31"/>
    </location>
</feature>
<reference evidence="2 3" key="1">
    <citation type="submission" date="2013-02" db="EMBL/GenBank/DDBJ databases">
        <title>The Genome Sequence of Lactobacillus catenaformis F0143.</title>
        <authorList>
            <consortium name="The Broad Institute Genome Sequencing Platform"/>
            <person name="Earl A."/>
            <person name="Ward D."/>
            <person name="Feldgarden M."/>
            <person name="Gevers D."/>
            <person name="Izard J."/>
            <person name="Blanton J.M."/>
            <person name="Mathney J."/>
            <person name="Dewhirst F.E."/>
            <person name="Young S.K."/>
            <person name="Zeng Q."/>
            <person name="Gargeya S."/>
            <person name="Fitzgerald M."/>
            <person name="Haas B."/>
            <person name="Abouelleil A."/>
            <person name="Alvarado L."/>
            <person name="Arachchi H.M."/>
            <person name="Berlin A."/>
            <person name="Chapman S.B."/>
            <person name="Gearin G."/>
            <person name="Goldberg J."/>
            <person name="Griggs A."/>
            <person name="Gujja S."/>
            <person name="Hansen M."/>
            <person name="Heiman D."/>
            <person name="Howarth C."/>
            <person name="Larimer J."/>
            <person name="Lui A."/>
            <person name="MacDonald P.J.P."/>
            <person name="McCowen C."/>
            <person name="Montmayeur A."/>
            <person name="Murphy C."/>
            <person name="Neiman D."/>
            <person name="Pearson M."/>
            <person name="Priest M."/>
            <person name="Roberts A."/>
            <person name="Saif S."/>
            <person name="Shea T."/>
            <person name="Sisk P."/>
            <person name="Stolte C."/>
            <person name="Sykes S."/>
            <person name="Wortman J."/>
            <person name="Nusbaum C."/>
            <person name="Birren B."/>
        </authorList>
    </citation>
    <scope>NUCLEOTIDE SEQUENCE [LARGE SCALE GENOMIC DNA]</scope>
    <source>
        <strain evidence="2 3">OT 569</strain>
    </source>
</reference>
<dbReference type="eggNOG" id="ENOG5033JCV">
    <property type="taxonomic scope" value="Bacteria"/>
</dbReference>
<name>M2NHB6_9FIRM</name>
<keyword evidence="1" id="KW-1133">Transmembrane helix</keyword>
<dbReference type="Proteomes" id="UP000011758">
    <property type="component" value="Unassembled WGS sequence"/>
</dbReference>
<dbReference type="AlphaFoldDB" id="M2NHB6"/>
<accession>M2NHB6</accession>
<feature type="transmembrane region" description="Helical" evidence="1">
    <location>
        <begin position="43"/>
        <end position="66"/>
    </location>
</feature>
<dbReference type="EMBL" id="AGEJ01000001">
    <property type="protein sequence ID" value="EMD17623.1"/>
    <property type="molecule type" value="Genomic_DNA"/>
</dbReference>
<dbReference type="BioCyc" id="ECAT999415-HMP:GTTI-64-MONOMER"/>
<organism evidence="2 3">
    <name type="scientific">Eggerthia catenaformis OT 569 = DSM 20559</name>
    <dbReference type="NCBI Taxonomy" id="999415"/>
    <lineage>
        <taxon>Bacteria</taxon>
        <taxon>Bacillati</taxon>
        <taxon>Bacillota</taxon>
        <taxon>Erysipelotrichia</taxon>
        <taxon>Erysipelotrichales</taxon>
        <taxon>Coprobacillaceae</taxon>
        <taxon>Eggerthia</taxon>
    </lineage>
</organism>
<keyword evidence="3" id="KW-1185">Reference proteome</keyword>
<evidence type="ECO:0000313" key="2">
    <source>
        <dbReference type="EMBL" id="EMD17623.1"/>
    </source>
</evidence>
<gene>
    <name evidence="2" type="ORF">HMPREF9943_00055</name>
</gene>
<evidence type="ECO:0000256" key="1">
    <source>
        <dbReference type="SAM" id="Phobius"/>
    </source>
</evidence>
<sequence length="223" mass="25698">MKELFGIPIFVLIIMPLVLCASILVNLLCMIKSNYSKSINKKKLFIILLVSGFIIDLIIIGCAQLIRYFIVTHNYDPYSVMFPSVIITAIILIVILIAISVRKYKIKRWKERHRNYAVVYLQGSAGFFGDRGVVILSVDKIPEAESKDIIMTSLFKAKKKILITTGTHTLELAAYTRTYRMRGPAYLSEKKRKEKIIYFSPHIEYLIEYQDQASQFTLSKIYL</sequence>
<evidence type="ECO:0000313" key="3">
    <source>
        <dbReference type="Proteomes" id="UP000011758"/>
    </source>
</evidence>
<dbReference type="STRING" id="999415.HMPREF9943_00055"/>